<evidence type="ECO:0000256" key="2">
    <source>
        <dbReference type="ARBA" id="ARBA00022777"/>
    </source>
</evidence>
<sequence>MINISSEILTNSTFIKEIPYSQNEKANFLSKYTILAKYIFYKTTDTHNRIISTKTPIKNIFLLSTKSRLNIIFVYRYFRKGISRIFILETKNCKNYSESITISLLLDILQILYTKEQNICLITIKKKIIKSTIDIFEVYYLKKSSNAIYLNKEDNILKIRKKLSTINFILKRNRELDYESNLYLLMILKYLYSKNLCIPNKKYKLPKNMCQNLLTGILISKIFNIFIIDQIQIINIYFCLKFCLEENILEKNKVKKIFNNIFEKFKEKDNYCKNLTVKSTKSKKLLFSKLKLFNKLLNLKKLFKKMKFIYKITEKDSFYSKTSRLDNLKGYLSSNKSFIKEISTVSPFDHKILLYEIDYKNIEIFQSSTFPLIIPFISSKGVYKIIYKKGCDLRNDYIIVSLINYFSSIIKIPLITYKVLPLNINEGIIEYIPETFNIDELILKFSSLKNFLFQSNTNMNLFIESLAAYTIITYLLGIGDRNRDNMLFHNSGQIFHIDFSYIFGKDPKPFPPKIVILPEVSYFFKNNLLLYSKFIDLCQKIYNKLRKNTQKIYFYIQILQKNPYCNYKSEIIFKFLKKYLNLEKDDFQANLHIKKLIEESLKSYKTKINHFINKLGKILRK</sequence>
<dbReference type="Proteomes" id="UP000293045">
    <property type="component" value="Unassembled WGS sequence"/>
</dbReference>
<dbReference type="PANTHER" id="PTHR10048">
    <property type="entry name" value="PHOSPHATIDYLINOSITOL KINASE"/>
    <property type="match status" value="1"/>
</dbReference>
<gene>
    <name evidence="4" type="ORF">CWI39_0141p0040</name>
</gene>
<reference evidence="4 5" key="1">
    <citation type="submission" date="2017-12" db="EMBL/GenBank/DDBJ databases">
        <authorList>
            <person name="Pombert J.-F."/>
            <person name="Haag K.L."/>
            <person name="Ebert D."/>
        </authorList>
    </citation>
    <scope>NUCLEOTIDE SEQUENCE [LARGE SCALE GENOMIC DNA]</scope>
    <source>
        <strain evidence="4">IL-BN-2</strain>
    </source>
</reference>
<dbReference type="Gene3D" id="3.30.1010.10">
    <property type="entry name" value="Phosphatidylinositol 3-kinase Catalytic Subunit, Chain A, domain 4"/>
    <property type="match status" value="1"/>
</dbReference>
<evidence type="ECO:0000259" key="3">
    <source>
        <dbReference type="PROSITE" id="PS50290"/>
    </source>
</evidence>
<organism evidence="4 5">
    <name type="scientific">Hamiltosporidium magnivora</name>
    <dbReference type="NCBI Taxonomy" id="148818"/>
    <lineage>
        <taxon>Eukaryota</taxon>
        <taxon>Fungi</taxon>
        <taxon>Fungi incertae sedis</taxon>
        <taxon>Microsporidia</taxon>
        <taxon>Dubosqiidae</taxon>
        <taxon>Hamiltosporidium</taxon>
    </lineage>
</organism>
<evidence type="ECO:0000313" key="4">
    <source>
        <dbReference type="EMBL" id="TBU08793.1"/>
    </source>
</evidence>
<dbReference type="GO" id="GO:0005777">
    <property type="term" value="C:peroxisome"/>
    <property type="evidence" value="ECO:0007669"/>
    <property type="project" value="TreeGrafter"/>
</dbReference>
<dbReference type="PROSITE" id="PS50290">
    <property type="entry name" value="PI3_4_KINASE_3"/>
    <property type="match status" value="1"/>
</dbReference>
<dbReference type="InterPro" id="IPR018936">
    <property type="entry name" value="PI3/4_kinase_CS"/>
</dbReference>
<keyword evidence="1" id="KW-0808">Transferase</keyword>
<keyword evidence="2 4" id="KW-0418">Kinase</keyword>
<evidence type="ECO:0000256" key="1">
    <source>
        <dbReference type="ARBA" id="ARBA00022679"/>
    </source>
</evidence>
<dbReference type="PROSITE" id="PS00916">
    <property type="entry name" value="PI3_4_KINASE_2"/>
    <property type="match status" value="1"/>
</dbReference>
<name>A0A4Q9LKJ7_9MICR</name>
<dbReference type="GO" id="GO:0016303">
    <property type="term" value="F:1-phosphatidylinositol-3-kinase activity"/>
    <property type="evidence" value="ECO:0007669"/>
    <property type="project" value="TreeGrafter"/>
</dbReference>
<dbReference type="InterPro" id="IPR036940">
    <property type="entry name" value="PI3/4_kinase_cat_sf"/>
</dbReference>
<dbReference type="EMBL" id="PIXR01000141">
    <property type="protein sequence ID" value="TBU08793.1"/>
    <property type="molecule type" value="Genomic_DNA"/>
</dbReference>
<feature type="domain" description="PI3K/PI4K catalytic" evidence="3">
    <location>
        <begin position="358"/>
        <end position="605"/>
    </location>
</feature>
<dbReference type="InterPro" id="IPR015433">
    <property type="entry name" value="PI3/4_kinase"/>
</dbReference>
<dbReference type="Gene3D" id="1.10.1070.11">
    <property type="entry name" value="Phosphatidylinositol 3-/4-kinase, catalytic domain"/>
    <property type="match status" value="1"/>
</dbReference>
<dbReference type="InterPro" id="IPR000403">
    <property type="entry name" value="PI3/4_kinase_cat_dom"/>
</dbReference>
<dbReference type="SMART" id="SM00146">
    <property type="entry name" value="PI3Kc"/>
    <property type="match status" value="1"/>
</dbReference>
<dbReference type="GO" id="GO:0034272">
    <property type="term" value="C:phosphatidylinositol 3-kinase complex, class III, type II"/>
    <property type="evidence" value="ECO:0007669"/>
    <property type="project" value="TreeGrafter"/>
</dbReference>
<evidence type="ECO:0000313" key="5">
    <source>
        <dbReference type="Proteomes" id="UP000293045"/>
    </source>
</evidence>
<dbReference type="GO" id="GO:0000045">
    <property type="term" value="P:autophagosome assembly"/>
    <property type="evidence" value="ECO:0007669"/>
    <property type="project" value="TreeGrafter"/>
</dbReference>
<dbReference type="GO" id="GO:0000407">
    <property type="term" value="C:phagophore assembly site"/>
    <property type="evidence" value="ECO:0007669"/>
    <property type="project" value="TreeGrafter"/>
</dbReference>
<dbReference type="GO" id="GO:0048015">
    <property type="term" value="P:phosphatidylinositol-mediated signaling"/>
    <property type="evidence" value="ECO:0007669"/>
    <property type="project" value="TreeGrafter"/>
</dbReference>
<dbReference type="SUPFAM" id="SSF56112">
    <property type="entry name" value="Protein kinase-like (PK-like)"/>
    <property type="match status" value="1"/>
</dbReference>
<dbReference type="PANTHER" id="PTHR10048:SF7">
    <property type="entry name" value="PHOSPHATIDYLINOSITOL 3-KINASE CATALYTIC SUBUNIT TYPE 3"/>
    <property type="match status" value="1"/>
</dbReference>
<dbReference type="VEuPathDB" id="MicrosporidiaDB:CWI39_0141p0040"/>
<proteinExistence type="predicted"/>
<protein>
    <submittedName>
        <fullName evidence="4">Phosphatidylinositol 3-kinase</fullName>
    </submittedName>
</protein>
<dbReference type="VEuPathDB" id="MicrosporidiaDB:CWI36_0046p0020"/>
<dbReference type="InterPro" id="IPR011009">
    <property type="entry name" value="Kinase-like_dom_sf"/>
</dbReference>
<dbReference type="Pfam" id="PF00454">
    <property type="entry name" value="PI3_PI4_kinase"/>
    <property type="match status" value="1"/>
</dbReference>
<dbReference type="GO" id="GO:0005768">
    <property type="term" value="C:endosome"/>
    <property type="evidence" value="ECO:0007669"/>
    <property type="project" value="TreeGrafter"/>
</dbReference>
<dbReference type="AlphaFoldDB" id="A0A4Q9LKJ7"/>
<dbReference type="GO" id="GO:0006897">
    <property type="term" value="P:endocytosis"/>
    <property type="evidence" value="ECO:0007669"/>
    <property type="project" value="TreeGrafter"/>
</dbReference>
<dbReference type="GO" id="GO:0034271">
    <property type="term" value="C:phosphatidylinositol 3-kinase complex, class III, type I"/>
    <property type="evidence" value="ECO:0007669"/>
    <property type="project" value="TreeGrafter"/>
</dbReference>
<comment type="caution">
    <text evidence="4">The sequence shown here is derived from an EMBL/GenBank/DDBJ whole genome shotgun (WGS) entry which is preliminary data.</text>
</comment>
<accession>A0A4Q9LKJ7</accession>